<name>A0ABW4A8D1_9ACTN</name>
<reference evidence="2" key="1">
    <citation type="journal article" date="2019" name="Int. J. Syst. Evol. Microbiol.">
        <title>The Global Catalogue of Microorganisms (GCM) 10K type strain sequencing project: providing services to taxonomists for standard genome sequencing and annotation.</title>
        <authorList>
            <consortium name="The Broad Institute Genomics Platform"/>
            <consortium name="The Broad Institute Genome Sequencing Center for Infectious Disease"/>
            <person name="Wu L."/>
            <person name="Ma J."/>
        </authorList>
    </citation>
    <scope>NUCLEOTIDE SEQUENCE [LARGE SCALE GENOMIC DNA]</scope>
    <source>
        <strain evidence="2">CCM 7526</strain>
    </source>
</reference>
<dbReference type="EMBL" id="JBHTMK010000019">
    <property type="protein sequence ID" value="MFD1366803.1"/>
    <property type="molecule type" value="Genomic_DNA"/>
</dbReference>
<dbReference type="Proteomes" id="UP001597183">
    <property type="component" value="Unassembled WGS sequence"/>
</dbReference>
<comment type="caution">
    <text evidence="1">The sequence shown here is derived from an EMBL/GenBank/DDBJ whole genome shotgun (WGS) entry which is preliminary data.</text>
</comment>
<sequence>MFRNPDKTALAWEHQRSDRARFVEFFDTDLLVVSGEQTQDRLDGYYTYCRDAVLGPDPKDVPPVVSMSLPPDLTDAETVALIYDERDGLGFYPEFGLVEEAFANPDLLRRRRWREQTLSYLEDDSVEPMVLRRLAARDLEKASVVFRRLLKRPRFDWSRDGEALLREVKPEYFDRSPRPRVSPLNERLAQFARRR</sequence>
<evidence type="ECO:0000313" key="1">
    <source>
        <dbReference type="EMBL" id="MFD1366803.1"/>
    </source>
</evidence>
<gene>
    <name evidence="1" type="ORF">ACFQ5G_15735</name>
</gene>
<dbReference type="RefSeq" id="WP_317787976.1">
    <property type="nucleotide sequence ID" value="NZ_AP028461.1"/>
</dbReference>
<keyword evidence="2" id="KW-1185">Reference proteome</keyword>
<evidence type="ECO:0000313" key="2">
    <source>
        <dbReference type="Proteomes" id="UP001597183"/>
    </source>
</evidence>
<proteinExistence type="predicted"/>
<protein>
    <submittedName>
        <fullName evidence="1">Uncharacterized protein</fullName>
    </submittedName>
</protein>
<organism evidence="1 2">
    <name type="scientific">Actinoplanes sichuanensis</name>
    <dbReference type="NCBI Taxonomy" id="512349"/>
    <lineage>
        <taxon>Bacteria</taxon>
        <taxon>Bacillati</taxon>
        <taxon>Actinomycetota</taxon>
        <taxon>Actinomycetes</taxon>
        <taxon>Micromonosporales</taxon>
        <taxon>Micromonosporaceae</taxon>
        <taxon>Actinoplanes</taxon>
    </lineage>
</organism>
<accession>A0ABW4A8D1</accession>